<dbReference type="Proteomes" id="UP000262004">
    <property type="component" value="Chromosome"/>
</dbReference>
<dbReference type="KEGG" id="htl:HPTL_0950"/>
<sequence length="67" mass="6997">MTASGIVERIAQGKTTVGDAMLVAFIIRERDRFEAALRQIAAHGDDGAAMLASVVLARDVVLGQTAA</sequence>
<protein>
    <submittedName>
        <fullName evidence="1">Uncharacterized protein</fullName>
    </submittedName>
</protein>
<reference evidence="1 2" key="1">
    <citation type="submission" date="2018-04" db="EMBL/GenBank/DDBJ databases">
        <title>Complete genome sequence of Hydrogenophilus thermoluteolus TH-1.</title>
        <authorList>
            <person name="Arai H."/>
        </authorList>
    </citation>
    <scope>NUCLEOTIDE SEQUENCE [LARGE SCALE GENOMIC DNA]</scope>
    <source>
        <strain evidence="1 2">TH-1</strain>
    </source>
</reference>
<dbReference type="EMBL" id="AP018558">
    <property type="protein sequence ID" value="BBD77217.1"/>
    <property type="molecule type" value="Genomic_DNA"/>
</dbReference>
<dbReference type="AlphaFoldDB" id="A0A2Z6DXP0"/>
<evidence type="ECO:0000313" key="1">
    <source>
        <dbReference type="EMBL" id="BBD77217.1"/>
    </source>
</evidence>
<dbReference type="RefSeq" id="WP_119334973.1">
    <property type="nucleotide sequence ID" value="NZ_AP018558.1"/>
</dbReference>
<evidence type="ECO:0000313" key="2">
    <source>
        <dbReference type="Proteomes" id="UP000262004"/>
    </source>
</evidence>
<keyword evidence="2" id="KW-1185">Reference proteome</keyword>
<organism evidence="1 2">
    <name type="scientific">Hydrogenophilus thermoluteolus</name>
    <name type="common">Pseudomonas hydrogenothermophila</name>
    <dbReference type="NCBI Taxonomy" id="297"/>
    <lineage>
        <taxon>Bacteria</taxon>
        <taxon>Pseudomonadati</taxon>
        <taxon>Pseudomonadota</taxon>
        <taxon>Hydrogenophilia</taxon>
        <taxon>Hydrogenophilales</taxon>
        <taxon>Hydrogenophilaceae</taxon>
        <taxon>Hydrogenophilus</taxon>
    </lineage>
</organism>
<proteinExistence type="predicted"/>
<gene>
    <name evidence="1" type="ORF">HPTL_0950</name>
</gene>
<name>A0A2Z6DXP0_HYDTE</name>
<accession>A0A2Z6DXP0</accession>